<reference evidence="1 2" key="1">
    <citation type="submission" date="2015-09" db="EMBL/GenBank/DDBJ databases">
        <title>Host preference determinants of Valsa canker pathogens revealed by comparative genomics.</title>
        <authorList>
            <person name="Yin Z."/>
            <person name="Huang L."/>
        </authorList>
    </citation>
    <scope>NUCLEOTIDE SEQUENCE [LARGE SCALE GENOMIC DNA]</scope>
    <source>
        <strain evidence="1 2">YSFL</strain>
    </source>
</reference>
<accession>A0A423VCN2</accession>
<dbReference type="EMBL" id="LJZO01000064">
    <property type="protein sequence ID" value="ROV88679.1"/>
    <property type="molecule type" value="Genomic_DNA"/>
</dbReference>
<comment type="caution">
    <text evidence="1">The sequence shown here is derived from an EMBL/GenBank/DDBJ whole genome shotgun (WGS) entry which is preliminary data.</text>
</comment>
<sequence length="435" mass="50162">MPADLANKEGLVNEDNLWREDDLPGPGVREQFSKCDHTMTLKWAAKCYDVLNTMYHEHHSTAEGSLHETPPKYNQYAQEFYCLLRYSINRLLMPAVSVLKEQHEKLRQLPAERKPCQTSFQTRLRVLEAKVDYLDSQIQNYLIPGQALSWSRPLVQLFLLILAILRGIREAEEYRDAYRIFLDKLETKKADPLPILPCAIFTCTGPHSKTEQQDTPGSFESHSIGTSVEKWFRELSTGGKKSSDGVDHLGNWTHETRRRLMRRLAATHPEQTSQDPLARIQKAGDRASELWGQSALSGQAIRDRQDQVNRQMVLEYPDCISNHPNERATIFNGANGKLKSRRTVVGISQKIYGHTINEPMEITQGVLGQAQLQRPFEDRDRFWRIALYPKLASFPIAWWIEHGIRPDNITVRLSRMEPGDELPKLMHRLRLFEPM</sequence>
<evidence type="ECO:0000313" key="1">
    <source>
        <dbReference type="EMBL" id="ROV88679.1"/>
    </source>
</evidence>
<protein>
    <submittedName>
        <fullName evidence="1">Uncharacterized protein</fullName>
    </submittedName>
</protein>
<dbReference type="Proteomes" id="UP000284375">
    <property type="component" value="Unassembled WGS sequence"/>
</dbReference>
<keyword evidence="2" id="KW-1185">Reference proteome</keyword>
<dbReference type="OrthoDB" id="10457755at2759"/>
<gene>
    <name evidence="1" type="ORF">VSDG_09514</name>
</gene>
<proteinExistence type="predicted"/>
<evidence type="ECO:0000313" key="2">
    <source>
        <dbReference type="Proteomes" id="UP000284375"/>
    </source>
</evidence>
<dbReference type="AlphaFoldDB" id="A0A423VCN2"/>
<name>A0A423VCN2_CYTCH</name>
<organism evidence="1 2">
    <name type="scientific">Cytospora chrysosperma</name>
    <name type="common">Cytospora canker fungus</name>
    <name type="synonym">Sphaeria chrysosperma</name>
    <dbReference type="NCBI Taxonomy" id="252740"/>
    <lineage>
        <taxon>Eukaryota</taxon>
        <taxon>Fungi</taxon>
        <taxon>Dikarya</taxon>
        <taxon>Ascomycota</taxon>
        <taxon>Pezizomycotina</taxon>
        <taxon>Sordariomycetes</taxon>
        <taxon>Sordariomycetidae</taxon>
        <taxon>Diaporthales</taxon>
        <taxon>Cytosporaceae</taxon>
        <taxon>Cytospora</taxon>
    </lineage>
</organism>